<comment type="subcellular location">
    <subcellularLocation>
        <location evidence="1">Secreted</location>
        <location evidence="1">Extracellular space</location>
    </subcellularLocation>
</comment>
<dbReference type="PANTHER" id="PTHR47965">
    <property type="entry name" value="ASPARTYL PROTEASE-RELATED"/>
    <property type="match status" value="1"/>
</dbReference>
<dbReference type="PROSITE" id="PS51767">
    <property type="entry name" value="PEPTIDASE_A1"/>
    <property type="match status" value="1"/>
</dbReference>
<dbReference type="InterPro" id="IPR001461">
    <property type="entry name" value="Aspartic_peptidase_A1"/>
</dbReference>
<dbReference type="GO" id="GO:0006508">
    <property type="term" value="P:proteolysis"/>
    <property type="evidence" value="ECO:0007669"/>
    <property type="project" value="InterPro"/>
</dbReference>
<dbReference type="InterPro" id="IPR032799">
    <property type="entry name" value="TAXi_C"/>
</dbReference>
<comment type="caution">
    <text evidence="7">The sequence shown here is derived from an EMBL/GenBank/DDBJ whole genome shotgun (WGS) entry which is preliminary data.</text>
</comment>
<evidence type="ECO:0000256" key="3">
    <source>
        <dbReference type="ARBA" id="ARBA00022525"/>
    </source>
</evidence>
<keyword evidence="3" id="KW-0964">Secreted</keyword>
<evidence type="ECO:0000256" key="4">
    <source>
        <dbReference type="ARBA" id="ARBA00022729"/>
    </source>
</evidence>
<evidence type="ECO:0000256" key="1">
    <source>
        <dbReference type="ARBA" id="ARBA00004239"/>
    </source>
</evidence>
<dbReference type="AlphaFoldDB" id="A0A9Q1L0Q0"/>
<dbReference type="GO" id="GO:0004190">
    <property type="term" value="F:aspartic-type endopeptidase activity"/>
    <property type="evidence" value="ECO:0007669"/>
    <property type="project" value="InterPro"/>
</dbReference>
<dbReference type="FunFam" id="2.40.70.10:FF:000041">
    <property type="entry name" value="Basic 7S globulin"/>
    <property type="match status" value="1"/>
</dbReference>
<evidence type="ECO:0000259" key="6">
    <source>
        <dbReference type="PROSITE" id="PS51767"/>
    </source>
</evidence>
<feature type="signal peptide" evidence="5">
    <location>
        <begin position="1"/>
        <end position="23"/>
    </location>
</feature>
<accession>A0A9Q1L0Q0</accession>
<reference evidence="7" key="1">
    <citation type="submission" date="2022-04" db="EMBL/GenBank/DDBJ databases">
        <title>Carnegiea gigantea Genome sequencing and assembly v2.</title>
        <authorList>
            <person name="Copetti D."/>
            <person name="Sanderson M.J."/>
            <person name="Burquez A."/>
            <person name="Wojciechowski M.F."/>
        </authorList>
    </citation>
    <scope>NUCLEOTIDE SEQUENCE</scope>
    <source>
        <strain evidence="7">SGP5-SGP5p</strain>
        <tissue evidence="7">Aerial part</tissue>
    </source>
</reference>
<organism evidence="7 8">
    <name type="scientific">Carnegiea gigantea</name>
    <dbReference type="NCBI Taxonomy" id="171969"/>
    <lineage>
        <taxon>Eukaryota</taxon>
        <taxon>Viridiplantae</taxon>
        <taxon>Streptophyta</taxon>
        <taxon>Embryophyta</taxon>
        <taxon>Tracheophyta</taxon>
        <taxon>Spermatophyta</taxon>
        <taxon>Magnoliopsida</taxon>
        <taxon>eudicotyledons</taxon>
        <taxon>Gunneridae</taxon>
        <taxon>Pentapetalae</taxon>
        <taxon>Caryophyllales</taxon>
        <taxon>Cactineae</taxon>
        <taxon>Cactaceae</taxon>
        <taxon>Cactoideae</taxon>
        <taxon>Echinocereeae</taxon>
        <taxon>Carnegiea</taxon>
    </lineage>
</organism>
<protein>
    <recommendedName>
        <fullName evidence="6">Peptidase A1 domain-containing protein</fullName>
    </recommendedName>
</protein>
<dbReference type="SUPFAM" id="SSF50630">
    <property type="entry name" value="Acid proteases"/>
    <property type="match status" value="1"/>
</dbReference>
<gene>
    <name evidence="7" type="ORF">Cgig2_016578</name>
</gene>
<dbReference type="OrthoDB" id="1882431at2759"/>
<dbReference type="GO" id="GO:0005576">
    <property type="term" value="C:extracellular region"/>
    <property type="evidence" value="ECO:0007669"/>
    <property type="project" value="UniProtKB-SubCell"/>
</dbReference>
<evidence type="ECO:0000313" key="8">
    <source>
        <dbReference type="Proteomes" id="UP001153076"/>
    </source>
</evidence>
<evidence type="ECO:0000256" key="5">
    <source>
        <dbReference type="SAM" id="SignalP"/>
    </source>
</evidence>
<dbReference type="Gene3D" id="2.40.70.10">
    <property type="entry name" value="Acid Proteases"/>
    <property type="match status" value="3"/>
</dbReference>
<dbReference type="Pfam" id="PF14541">
    <property type="entry name" value="TAXi_C"/>
    <property type="match status" value="1"/>
</dbReference>
<proteinExistence type="inferred from homology"/>
<evidence type="ECO:0000313" key="7">
    <source>
        <dbReference type="EMBL" id="KAJ8451997.1"/>
    </source>
</evidence>
<evidence type="ECO:0000256" key="2">
    <source>
        <dbReference type="ARBA" id="ARBA00007447"/>
    </source>
</evidence>
<feature type="chain" id="PRO_5040480155" description="Peptidase A1 domain-containing protein" evidence="5">
    <location>
        <begin position="24"/>
        <end position="413"/>
    </location>
</feature>
<keyword evidence="8" id="KW-1185">Reference proteome</keyword>
<dbReference type="Proteomes" id="UP001153076">
    <property type="component" value="Unassembled WGS sequence"/>
</dbReference>
<dbReference type="PANTHER" id="PTHR47965:SF68">
    <property type="entry name" value="BASIC 7S GLOBULIN-LIKE"/>
    <property type="match status" value="1"/>
</dbReference>
<feature type="domain" description="Peptidase A1" evidence="6">
    <location>
        <begin position="44"/>
        <end position="393"/>
    </location>
</feature>
<dbReference type="InterPro" id="IPR033121">
    <property type="entry name" value="PEPTIDASE_A1"/>
</dbReference>
<name>A0A9Q1L0Q0_9CARY</name>
<comment type="similarity">
    <text evidence="2">Belongs to the peptidase A1 family.</text>
</comment>
<sequence length="413" mass="44538">MASKSLLSFALIFTLSLFHFCQAGGVIPRRHGLTIIKDNVKNQYFTTFIVGSPPVTFTLLLDLGNLYSWIVMPTITNPPPSAPSLAAPPNAPPMVVAAVLAAMPSLVRAAPTTPVAPMPRLLGVIAFTRPLKGISANTKGVLTLGNVNIALHSVISKNFRLANKFALCLPTTDTILYKGFEGALYFGGGPYYMSKESRHDFSKSLVTTPLVVNPKSTAPISSEGDKSVEYFLNVKAIEVGGTPLKIDSSLLTINKNGVGGTKLSTLDPYTVLHRNIYKALVELFTAKAKAMNIPRVAPVAPFGACYDSRYMANTTSGPRVPTTDFVLDGRNARWRIYGANLMVKFFDIKYRNVLCLGFVDGGLKTTTSIVIGGKQMEDNIIEIDLESFRVGFTSAPVSLGLSCSQFQATLPTF</sequence>
<dbReference type="InterPro" id="IPR021109">
    <property type="entry name" value="Peptidase_aspartic_dom_sf"/>
</dbReference>
<keyword evidence="4 5" id="KW-0732">Signal</keyword>
<dbReference type="EMBL" id="JAKOGI010000006">
    <property type="protein sequence ID" value="KAJ8451997.1"/>
    <property type="molecule type" value="Genomic_DNA"/>
</dbReference>